<evidence type="ECO:0000256" key="1">
    <source>
        <dbReference type="SAM" id="Phobius"/>
    </source>
</evidence>
<keyword evidence="3" id="KW-1185">Reference proteome</keyword>
<protein>
    <submittedName>
        <fullName evidence="2">Uncharacterized protein</fullName>
    </submittedName>
</protein>
<sequence>MNEPFSPQDSLALIRTMIDKTRFSLRENRFYFLLWGWVAFIAMLLQFFLKAVLHYRHHYMVWLATLPAVLVTIWYSKRHRQRGPRTYVGDAMSVLWLGIGCSFFVLSVIISRSETGWYGAFPFFILFYGLGTFISGKLLAFRPMVIGGIINWALAIGCAWAPYDYQILIGAAAIATSYLIPGYLLGRTKNDTR</sequence>
<accession>A0ABP8G6C9</accession>
<feature type="transmembrane region" description="Helical" evidence="1">
    <location>
        <begin position="168"/>
        <end position="186"/>
    </location>
</feature>
<dbReference type="Proteomes" id="UP001501725">
    <property type="component" value="Unassembled WGS sequence"/>
</dbReference>
<proteinExistence type="predicted"/>
<feature type="transmembrane region" description="Helical" evidence="1">
    <location>
        <begin position="87"/>
        <end position="110"/>
    </location>
</feature>
<feature type="transmembrane region" description="Helical" evidence="1">
    <location>
        <begin position="59"/>
        <end position="75"/>
    </location>
</feature>
<dbReference type="EMBL" id="BAABGY010000001">
    <property type="protein sequence ID" value="GAA4317896.1"/>
    <property type="molecule type" value="Genomic_DNA"/>
</dbReference>
<feature type="transmembrane region" description="Helical" evidence="1">
    <location>
        <begin position="30"/>
        <end position="53"/>
    </location>
</feature>
<gene>
    <name evidence="2" type="ORF">GCM10023184_01760</name>
</gene>
<keyword evidence="1" id="KW-0812">Transmembrane</keyword>
<dbReference type="RefSeq" id="WP_345252691.1">
    <property type="nucleotide sequence ID" value="NZ_BAABGY010000001.1"/>
</dbReference>
<evidence type="ECO:0000313" key="2">
    <source>
        <dbReference type="EMBL" id="GAA4317896.1"/>
    </source>
</evidence>
<feature type="transmembrane region" description="Helical" evidence="1">
    <location>
        <begin position="116"/>
        <end position="134"/>
    </location>
</feature>
<reference evidence="3" key="1">
    <citation type="journal article" date="2019" name="Int. J. Syst. Evol. Microbiol.">
        <title>The Global Catalogue of Microorganisms (GCM) 10K type strain sequencing project: providing services to taxonomists for standard genome sequencing and annotation.</title>
        <authorList>
            <consortium name="The Broad Institute Genomics Platform"/>
            <consortium name="The Broad Institute Genome Sequencing Center for Infectious Disease"/>
            <person name="Wu L."/>
            <person name="Ma J."/>
        </authorList>
    </citation>
    <scope>NUCLEOTIDE SEQUENCE [LARGE SCALE GENOMIC DNA]</scope>
    <source>
        <strain evidence="3">JCM 17919</strain>
    </source>
</reference>
<name>A0ABP8G6C9_9BACT</name>
<organism evidence="2 3">
    <name type="scientific">Flaviaesturariibacter amylovorans</name>
    <dbReference type="NCBI Taxonomy" id="1084520"/>
    <lineage>
        <taxon>Bacteria</taxon>
        <taxon>Pseudomonadati</taxon>
        <taxon>Bacteroidota</taxon>
        <taxon>Chitinophagia</taxon>
        <taxon>Chitinophagales</taxon>
        <taxon>Chitinophagaceae</taxon>
        <taxon>Flaviaestuariibacter</taxon>
    </lineage>
</organism>
<evidence type="ECO:0000313" key="3">
    <source>
        <dbReference type="Proteomes" id="UP001501725"/>
    </source>
</evidence>
<comment type="caution">
    <text evidence="2">The sequence shown here is derived from an EMBL/GenBank/DDBJ whole genome shotgun (WGS) entry which is preliminary data.</text>
</comment>
<keyword evidence="1" id="KW-1133">Transmembrane helix</keyword>
<feature type="transmembrane region" description="Helical" evidence="1">
    <location>
        <begin position="141"/>
        <end position="162"/>
    </location>
</feature>
<keyword evidence="1" id="KW-0472">Membrane</keyword>